<evidence type="ECO:0000313" key="10">
    <source>
        <dbReference type="EMBL" id="SHN33513.1"/>
    </source>
</evidence>
<dbReference type="PANTHER" id="PTHR32303">
    <property type="entry name" value="QUINOPROTEIN ALCOHOL DEHYDROGENASE (CYTOCHROME C)"/>
    <property type="match status" value="1"/>
</dbReference>
<evidence type="ECO:0000256" key="3">
    <source>
        <dbReference type="ARBA" id="ARBA00022617"/>
    </source>
</evidence>
<dbReference type="AlphaFoldDB" id="A0A1M7QPY7"/>
<feature type="domain" description="Cytochrome c" evidence="9">
    <location>
        <begin position="503"/>
        <end position="577"/>
    </location>
</feature>
<reference evidence="10 11" key="1">
    <citation type="submission" date="2016-11" db="EMBL/GenBank/DDBJ databases">
        <authorList>
            <person name="Jaros S."/>
            <person name="Januszkiewicz K."/>
            <person name="Wedrychowicz H."/>
        </authorList>
    </citation>
    <scope>NUCLEOTIDE SEQUENCE [LARGE SCALE GENOMIC DNA]</scope>
    <source>
        <strain evidence="10 11">CGMCC 1.6102</strain>
    </source>
</reference>
<dbReference type="InterPro" id="IPR018391">
    <property type="entry name" value="PQQ_b-propeller_rpt"/>
</dbReference>
<dbReference type="CDD" id="cd10280">
    <property type="entry name" value="PQQ_mGDH"/>
    <property type="match status" value="1"/>
</dbReference>
<dbReference type="InterPro" id="IPR011047">
    <property type="entry name" value="Quinoprotein_ADH-like_sf"/>
</dbReference>
<dbReference type="InterPro" id="IPR002372">
    <property type="entry name" value="PQQ_rpt_dom"/>
</dbReference>
<organism evidence="10 11">
    <name type="scientific">Cyclobacterium lianum</name>
    <dbReference type="NCBI Taxonomy" id="388280"/>
    <lineage>
        <taxon>Bacteria</taxon>
        <taxon>Pseudomonadati</taxon>
        <taxon>Bacteroidota</taxon>
        <taxon>Cytophagia</taxon>
        <taxon>Cytophagales</taxon>
        <taxon>Cyclobacteriaceae</taxon>
        <taxon>Cyclobacterium</taxon>
    </lineage>
</organism>
<dbReference type="InterPro" id="IPR017511">
    <property type="entry name" value="PQQ_mDH"/>
</dbReference>
<dbReference type="SUPFAM" id="SSF46626">
    <property type="entry name" value="Cytochrome c"/>
    <property type="match status" value="1"/>
</dbReference>
<keyword evidence="6" id="KW-0560">Oxidoreductase</keyword>
<sequence length="737" mass="81358">MFVERTHMRYSNPKAPVLPNFLLLLLFFACNPEFRDQYQGSVYQSRLNNHTDWGIYRGHSSGIQYSELNQIHTGNVQSLKKVWEYHHGNPVGPGMYANPIIIDDLLYFTTPEVNAVALDATTGEEVWVFRPDQYRNDERPFRGRNRGLTYWEDENGENKRILNFVKDRVYAIDALSGELITSFGENGWIDLRKNLPQDPEEVDFEATTQGMVYRNMLIIGGRTPEGAPSTPGDVRGYNALTGEFKWIFHTIPQPGEFGYDTWEFEEGVSYGGTNPWGGLTVDEERGWVFFATGSPAPDFIYGGMRKGENLFANCVIALDANTGKRIWHYQTLRHDIWDYDLPPAPILATVTADSTARDIVVQLTKQGLTFVLDRETGEPVFPVVDMPVPPSKVPGEEAWPTQPFPLKPPPLNRTSLREADLSNITPETREYVLEIFRQHETGPLYTPASRAGVITMPGHQGGAEWGGAAFDPATNVLYVNINEAPTIHSLVPLDADADTASASALTRGKALYNTSCTACHGIDKKGNPPLYPPLQDLQISDDSIKAVLTYGRGMMPAFGRFSEQQLEDIVVYLRQSAGDQEQDRAADSAGNTSKVPRYANVAPFFVDQDGYPAIAPPWGTLNAVDLDKGEILWKVPLGEYPELVEKGIRNTGAKSFGGPVVTAGNLVFIAGTPDEKIRAFDTFSGQVLWEHQLPAGGYATPSVYQVAGKQYLVITAGGGGKNGTPHGDSVIAFALPD</sequence>
<comment type="cofactor">
    <cofactor evidence="1">
        <name>pyrroloquinoline quinone</name>
        <dbReference type="ChEBI" id="CHEBI:58442"/>
    </cofactor>
</comment>
<dbReference type="Gene3D" id="1.10.760.10">
    <property type="entry name" value="Cytochrome c-like domain"/>
    <property type="match status" value="1"/>
</dbReference>
<evidence type="ECO:0000256" key="8">
    <source>
        <dbReference type="PROSITE-ProRule" id="PRU00433"/>
    </source>
</evidence>
<dbReference type="SMART" id="SM00564">
    <property type="entry name" value="PQQ"/>
    <property type="match status" value="5"/>
</dbReference>
<dbReference type="STRING" id="388280.SAMN04488057_12171"/>
<dbReference type="InterPro" id="IPR036909">
    <property type="entry name" value="Cyt_c-like_dom_sf"/>
</dbReference>
<evidence type="ECO:0000313" key="11">
    <source>
        <dbReference type="Proteomes" id="UP000184513"/>
    </source>
</evidence>
<dbReference type="GO" id="GO:0046872">
    <property type="term" value="F:metal ion binding"/>
    <property type="evidence" value="ECO:0007669"/>
    <property type="project" value="UniProtKB-KW"/>
</dbReference>
<keyword evidence="4 8" id="KW-0479">Metal-binding</keyword>
<dbReference type="GO" id="GO:0016614">
    <property type="term" value="F:oxidoreductase activity, acting on CH-OH group of donors"/>
    <property type="evidence" value="ECO:0007669"/>
    <property type="project" value="InterPro"/>
</dbReference>
<dbReference type="GO" id="GO:0048038">
    <property type="term" value="F:quinone binding"/>
    <property type="evidence" value="ECO:0007669"/>
    <property type="project" value="InterPro"/>
</dbReference>
<dbReference type="PROSITE" id="PS51007">
    <property type="entry name" value="CYTC"/>
    <property type="match status" value="1"/>
</dbReference>
<dbReference type="SUPFAM" id="SSF50998">
    <property type="entry name" value="Quinoprotein alcohol dehydrogenase-like"/>
    <property type="match status" value="1"/>
</dbReference>
<evidence type="ECO:0000256" key="4">
    <source>
        <dbReference type="ARBA" id="ARBA00022723"/>
    </source>
</evidence>
<dbReference type="EMBL" id="FRCY01000021">
    <property type="protein sequence ID" value="SHN33513.1"/>
    <property type="molecule type" value="Genomic_DNA"/>
</dbReference>
<dbReference type="PROSITE" id="PS51257">
    <property type="entry name" value="PROKAR_LIPOPROTEIN"/>
    <property type="match status" value="1"/>
</dbReference>
<dbReference type="Pfam" id="PF13442">
    <property type="entry name" value="Cytochrome_CBB3"/>
    <property type="match status" value="1"/>
</dbReference>
<evidence type="ECO:0000256" key="6">
    <source>
        <dbReference type="ARBA" id="ARBA00023002"/>
    </source>
</evidence>
<dbReference type="PANTHER" id="PTHR32303:SF4">
    <property type="entry name" value="QUINOPROTEIN GLUCOSE DEHYDROGENASE"/>
    <property type="match status" value="1"/>
</dbReference>
<evidence type="ECO:0000256" key="5">
    <source>
        <dbReference type="ARBA" id="ARBA00022729"/>
    </source>
</evidence>
<keyword evidence="5" id="KW-0732">Signal</keyword>
<dbReference type="InterPro" id="IPR009056">
    <property type="entry name" value="Cyt_c-like_dom"/>
</dbReference>
<proteinExistence type="inferred from homology"/>
<dbReference type="Proteomes" id="UP000184513">
    <property type="component" value="Unassembled WGS sequence"/>
</dbReference>
<dbReference type="GO" id="GO:0009055">
    <property type="term" value="F:electron transfer activity"/>
    <property type="evidence" value="ECO:0007669"/>
    <property type="project" value="InterPro"/>
</dbReference>
<name>A0A1M7QPY7_9BACT</name>
<keyword evidence="3 8" id="KW-0349">Heme</keyword>
<protein>
    <submittedName>
        <fullName evidence="10">Quinoprotein glucose dehydrogenase</fullName>
    </submittedName>
</protein>
<evidence type="ECO:0000256" key="2">
    <source>
        <dbReference type="ARBA" id="ARBA00008156"/>
    </source>
</evidence>
<dbReference type="GO" id="GO:0020037">
    <property type="term" value="F:heme binding"/>
    <property type="evidence" value="ECO:0007669"/>
    <property type="project" value="InterPro"/>
</dbReference>
<gene>
    <name evidence="10" type="ORF">SAMN04488057_12171</name>
</gene>
<evidence type="ECO:0000256" key="7">
    <source>
        <dbReference type="ARBA" id="ARBA00023004"/>
    </source>
</evidence>
<dbReference type="GO" id="GO:0016020">
    <property type="term" value="C:membrane"/>
    <property type="evidence" value="ECO:0007669"/>
    <property type="project" value="InterPro"/>
</dbReference>
<evidence type="ECO:0000259" key="9">
    <source>
        <dbReference type="PROSITE" id="PS51007"/>
    </source>
</evidence>
<comment type="similarity">
    <text evidence="2">Belongs to the bacterial PQQ dehydrogenase family.</text>
</comment>
<dbReference type="Gene3D" id="2.140.10.10">
    <property type="entry name" value="Quinoprotein alcohol dehydrogenase-like superfamily"/>
    <property type="match status" value="2"/>
</dbReference>
<accession>A0A1M7QPY7</accession>
<dbReference type="Pfam" id="PF01011">
    <property type="entry name" value="PQQ"/>
    <property type="match status" value="2"/>
</dbReference>
<evidence type="ECO:0000256" key="1">
    <source>
        <dbReference type="ARBA" id="ARBA00001931"/>
    </source>
</evidence>
<keyword evidence="11" id="KW-1185">Reference proteome</keyword>
<keyword evidence="7 8" id="KW-0408">Iron</keyword>